<dbReference type="RefSeq" id="WP_378531084.1">
    <property type="nucleotide sequence ID" value="NZ_JBHSBH010000004.1"/>
</dbReference>
<sequence>MTRSRGGALLRSGPGFRPGRGRAALRAALTAALAAGAVAASGPPPVAFADPPGDDDIDRARATEQERADAVGELTARLAGVRAELDGLYEEADRAILAYGDAVERRDDAERRAHSARRAADAAEEAGDGARSDAAAYAVAAYTGADLGPIVAWTAARGPQEVVDRGSYLDLLSGHRGQVLDRADAAGAATGTLADRAAQAAEESRTAADDAETAKEEALEAVTEQEGAVEGILADQTELELSLAEARDRTDALEREREQALDRAKAAARDDSGDDTPPAATEAAAPAGCVSVRTAGYANGRIPESALCPLPQTGERLRADAAAAFIELDGAFRKRFGRPMCVADSYRPLHEQVRLFREMAAGMAASPGTSTHGLGIAVDLCGGVNVHGSAEYTWMMDHAPRYDWHNPAWAQNGFEPWHWEYTG</sequence>
<dbReference type="GO" id="GO:0004180">
    <property type="term" value="F:carboxypeptidase activity"/>
    <property type="evidence" value="ECO:0007669"/>
    <property type="project" value="UniProtKB-KW"/>
</dbReference>
<reference evidence="4" key="1">
    <citation type="journal article" date="2019" name="Int. J. Syst. Evol. Microbiol.">
        <title>The Global Catalogue of Microorganisms (GCM) 10K type strain sequencing project: providing services to taxonomists for standard genome sequencing and annotation.</title>
        <authorList>
            <consortium name="The Broad Institute Genomics Platform"/>
            <consortium name="The Broad Institute Genome Sequencing Center for Infectious Disease"/>
            <person name="Wu L."/>
            <person name="Ma J."/>
        </authorList>
    </citation>
    <scope>NUCLEOTIDE SEQUENCE [LARGE SCALE GENOMIC DNA]</scope>
    <source>
        <strain evidence="4">TBRC 1826</strain>
    </source>
</reference>
<comment type="caution">
    <text evidence="3">The sequence shown here is derived from an EMBL/GenBank/DDBJ whole genome shotgun (WGS) entry which is preliminary data.</text>
</comment>
<evidence type="ECO:0000313" key="4">
    <source>
        <dbReference type="Proteomes" id="UP001595847"/>
    </source>
</evidence>
<feature type="compositionally biased region" description="Basic and acidic residues" evidence="1">
    <location>
        <begin position="247"/>
        <end position="271"/>
    </location>
</feature>
<feature type="region of interest" description="Disordered" evidence="1">
    <location>
        <begin position="247"/>
        <end position="285"/>
    </location>
</feature>
<organism evidence="3 4">
    <name type="scientific">Nocardiopsis sediminis</name>
    <dbReference type="NCBI Taxonomy" id="1778267"/>
    <lineage>
        <taxon>Bacteria</taxon>
        <taxon>Bacillati</taxon>
        <taxon>Actinomycetota</taxon>
        <taxon>Actinomycetes</taxon>
        <taxon>Streptosporangiales</taxon>
        <taxon>Nocardiopsidaceae</taxon>
        <taxon>Nocardiopsis</taxon>
    </lineage>
</organism>
<protein>
    <submittedName>
        <fullName evidence="3">D-alanyl-D-alanine carboxypeptidase family protein</fullName>
    </submittedName>
</protein>
<dbReference type="Gene3D" id="3.30.1380.10">
    <property type="match status" value="1"/>
</dbReference>
<dbReference type="InterPro" id="IPR052179">
    <property type="entry name" value="DD-CPase-like"/>
</dbReference>
<dbReference type="PANTHER" id="PTHR34385:SF1">
    <property type="entry name" value="PEPTIDOGLYCAN L-ALANYL-D-GLUTAMATE ENDOPEPTIDASE CWLK"/>
    <property type="match status" value="1"/>
</dbReference>
<dbReference type="CDD" id="cd14814">
    <property type="entry name" value="Peptidase_M15"/>
    <property type="match status" value="1"/>
</dbReference>
<name>A0ABV8FM42_9ACTN</name>
<dbReference type="Proteomes" id="UP001595847">
    <property type="component" value="Unassembled WGS sequence"/>
</dbReference>
<dbReference type="InterPro" id="IPR003709">
    <property type="entry name" value="VanY-like_core_dom"/>
</dbReference>
<accession>A0ABV8FM42</accession>
<dbReference type="SUPFAM" id="SSF55166">
    <property type="entry name" value="Hedgehog/DD-peptidase"/>
    <property type="match status" value="1"/>
</dbReference>
<dbReference type="PANTHER" id="PTHR34385">
    <property type="entry name" value="D-ALANYL-D-ALANINE CARBOXYPEPTIDASE"/>
    <property type="match status" value="1"/>
</dbReference>
<gene>
    <name evidence="3" type="ORF">ACFOVU_07385</name>
</gene>
<keyword evidence="4" id="KW-1185">Reference proteome</keyword>
<evidence type="ECO:0000256" key="1">
    <source>
        <dbReference type="SAM" id="MobiDB-lite"/>
    </source>
</evidence>
<feature type="domain" description="D-alanyl-D-alanine carboxypeptidase-like core" evidence="2">
    <location>
        <begin position="315"/>
        <end position="423"/>
    </location>
</feature>
<keyword evidence="3" id="KW-0378">Hydrolase</keyword>
<evidence type="ECO:0000259" key="2">
    <source>
        <dbReference type="Pfam" id="PF02557"/>
    </source>
</evidence>
<evidence type="ECO:0000313" key="3">
    <source>
        <dbReference type="EMBL" id="MFC3995731.1"/>
    </source>
</evidence>
<keyword evidence="3" id="KW-0645">Protease</keyword>
<dbReference type="InterPro" id="IPR009045">
    <property type="entry name" value="Zn_M74/Hedgehog-like"/>
</dbReference>
<dbReference type="Pfam" id="PF02557">
    <property type="entry name" value="VanY"/>
    <property type="match status" value="1"/>
</dbReference>
<feature type="compositionally biased region" description="Low complexity" evidence="1">
    <location>
        <begin position="275"/>
        <end position="285"/>
    </location>
</feature>
<keyword evidence="3" id="KW-0121">Carboxypeptidase</keyword>
<proteinExistence type="predicted"/>
<dbReference type="EMBL" id="JBHSBH010000004">
    <property type="protein sequence ID" value="MFC3995731.1"/>
    <property type="molecule type" value="Genomic_DNA"/>
</dbReference>